<feature type="region of interest" description="Disordered" evidence="1">
    <location>
        <begin position="201"/>
        <end position="251"/>
    </location>
</feature>
<name>A0AAE1LB26_9NEOP</name>
<proteinExistence type="predicted"/>
<feature type="compositionally biased region" description="Basic and acidic residues" evidence="1">
    <location>
        <begin position="201"/>
        <end position="217"/>
    </location>
</feature>
<evidence type="ECO:0000313" key="4">
    <source>
        <dbReference type="Proteomes" id="UP001219518"/>
    </source>
</evidence>
<reference evidence="3" key="1">
    <citation type="submission" date="2021-07" db="EMBL/GenBank/DDBJ databases">
        <authorList>
            <person name="Catto M.A."/>
            <person name="Jacobson A."/>
            <person name="Kennedy G."/>
            <person name="Labadie P."/>
            <person name="Hunt B.G."/>
            <person name="Srinivasan R."/>
        </authorList>
    </citation>
    <scope>NUCLEOTIDE SEQUENCE</scope>
    <source>
        <strain evidence="3">PL_HMW_Pooled</strain>
        <tissue evidence="3">Head</tissue>
    </source>
</reference>
<organism evidence="3 4">
    <name type="scientific">Frankliniella fusca</name>
    <dbReference type="NCBI Taxonomy" id="407009"/>
    <lineage>
        <taxon>Eukaryota</taxon>
        <taxon>Metazoa</taxon>
        <taxon>Ecdysozoa</taxon>
        <taxon>Arthropoda</taxon>
        <taxon>Hexapoda</taxon>
        <taxon>Insecta</taxon>
        <taxon>Pterygota</taxon>
        <taxon>Neoptera</taxon>
        <taxon>Paraneoptera</taxon>
        <taxon>Thysanoptera</taxon>
        <taxon>Terebrantia</taxon>
        <taxon>Thripoidea</taxon>
        <taxon>Thripidae</taxon>
        <taxon>Frankliniella</taxon>
    </lineage>
</organism>
<keyword evidence="4" id="KW-1185">Reference proteome</keyword>
<feature type="signal peptide" evidence="2">
    <location>
        <begin position="1"/>
        <end position="21"/>
    </location>
</feature>
<keyword evidence="2" id="KW-0732">Signal</keyword>
<feature type="chain" id="PRO_5042057531" evidence="2">
    <location>
        <begin position="22"/>
        <end position="251"/>
    </location>
</feature>
<dbReference type="EMBL" id="JAHWGI010000307">
    <property type="protein sequence ID" value="KAK3912920.1"/>
    <property type="molecule type" value="Genomic_DNA"/>
</dbReference>
<protein>
    <submittedName>
        <fullName evidence="3">Myomesin-1</fullName>
    </submittedName>
</protein>
<dbReference type="AlphaFoldDB" id="A0AAE1LB26"/>
<sequence>MSATLFIRVLLVSCGCGLAHAQEADTPVSVPGLTPAEAVVRAGLGVAAQRTRSAGDVLGAYFGASRTLLDAGAGAGGVIGGGGGGLLGRRRRRHADRFSADLRRGEGGRHWHRDRRGVVDSVLRRLNEDGIVNTTSSKQEELPPPPDGAAPPEGAPPDEQPAAGAPPPPPRKPHHGDDDDFDEDWKKHEEEFRKFMEDFHKDDDDWDKDFFPHKCDKGNGGAAPPGAAPPPPEGAPEPTTPPPAAVIDNIS</sequence>
<dbReference type="Proteomes" id="UP001219518">
    <property type="component" value="Unassembled WGS sequence"/>
</dbReference>
<feature type="compositionally biased region" description="Pro residues" evidence="1">
    <location>
        <begin position="226"/>
        <end position="244"/>
    </location>
</feature>
<reference evidence="3" key="2">
    <citation type="journal article" date="2023" name="BMC Genomics">
        <title>Pest status, molecular evolution, and epigenetic factors derived from the genome assembly of Frankliniella fusca, a thysanopteran phytovirus vector.</title>
        <authorList>
            <person name="Catto M.A."/>
            <person name="Labadie P.E."/>
            <person name="Jacobson A.L."/>
            <person name="Kennedy G.G."/>
            <person name="Srinivasan R."/>
            <person name="Hunt B.G."/>
        </authorList>
    </citation>
    <scope>NUCLEOTIDE SEQUENCE</scope>
    <source>
        <strain evidence="3">PL_HMW_Pooled</strain>
    </source>
</reference>
<evidence type="ECO:0000256" key="2">
    <source>
        <dbReference type="SAM" id="SignalP"/>
    </source>
</evidence>
<evidence type="ECO:0000256" key="1">
    <source>
        <dbReference type="SAM" id="MobiDB-lite"/>
    </source>
</evidence>
<gene>
    <name evidence="3" type="ORF">KUF71_022374</name>
</gene>
<comment type="caution">
    <text evidence="3">The sequence shown here is derived from an EMBL/GenBank/DDBJ whole genome shotgun (WGS) entry which is preliminary data.</text>
</comment>
<feature type="region of interest" description="Disordered" evidence="1">
    <location>
        <begin position="130"/>
        <end position="188"/>
    </location>
</feature>
<accession>A0AAE1LB26</accession>
<evidence type="ECO:0000313" key="3">
    <source>
        <dbReference type="EMBL" id="KAK3912920.1"/>
    </source>
</evidence>
<feature type="compositionally biased region" description="Pro residues" evidence="1">
    <location>
        <begin position="142"/>
        <end position="170"/>
    </location>
</feature>